<comment type="function">
    <text evidence="10">Part of the binding-protein-dependent transport system for phosphate; probably responsible for the translocation of the substrate across the membrane.</text>
</comment>
<accession>A0A524RTR0</accession>
<keyword evidence="6 9" id="KW-0812">Transmembrane</keyword>
<keyword evidence="7 9" id="KW-1133">Transmembrane helix</keyword>
<proteinExistence type="inferred from homology"/>
<evidence type="ECO:0000256" key="5">
    <source>
        <dbReference type="ARBA" id="ARBA00022592"/>
    </source>
</evidence>
<keyword evidence="5 10" id="KW-0592">Phosphate transport</keyword>
<evidence type="ECO:0000256" key="4">
    <source>
        <dbReference type="ARBA" id="ARBA00022475"/>
    </source>
</evidence>
<feature type="domain" description="ABC transmembrane type-1" evidence="11">
    <location>
        <begin position="79"/>
        <end position="304"/>
    </location>
</feature>
<dbReference type="Gene3D" id="1.10.3720.10">
    <property type="entry name" value="MetI-like"/>
    <property type="match status" value="1"/>
</dbReference>
<dbReference type="AlphaFoldDB" id="A0A524RTR0"/>
<dbReference type="PROSITE" id="PS50928">
    <property type="entry name" value="ABC_TM1"/>
    <property type="match status" value="1"/>
</dbReference>
<evidence type="ECO:0000256" key="9">
    <source>
        <dbReference type="RuleBase" id="RU363032"/>
    </source>
</evidence>
<dbReference type="GO" id="GO:0006817">
    <property type="term" value="P:phosphate ion transport"/>
    <property type="evidence" value="ECO:0007669"/>
    <property type="project" value="UniProtKB-KW"/>
</dbReference>
<keyword evidence="4 10" id="KW-1003">Cell membrane</keyword>
<comment type="caution">
    <text evidence="12">The sequence shown here is derived from an EMBL/GenBank/DDBJ whole genome shotgun (WGS) entry which is preliminary data.</text>
</comment>
<dbReference type="InterPro" id="IPR000515">
    <property type="entry name" value="MetI-like"/>
</dbReference>
<dbReference type="GO" id="GO:0005886">
    <property type="term" value="C:plasma membrane"/>
    <property type="evidence" value="ECO:0007669"/>
    <property type="project" value="UniProtKB-SubCell"/>
</dbReference>
<evidence type="ECO:0000259" key="11">
    <source>
        <dbReference type="PROSITE" id="PS50928"/>
    </source>
</evidence>
<dbReference type="InterPro" id="IPR035906">
    <property type="entry name" value="MetI-like_sf"/>
</dbReference>
<evidence type="ECO:0000256" key="10">
    <source>
        <dbReference type="RuleBase" id="RU363054"/>
    </source>
</evidence>
<keyword evidence="8 9" id="KW-0472">Membrane</keyword>
<dbReference type="SUPFAM" id="SSF161098">
    <property type="entry name" value="MetI-like"/>
    <property type="match status" value="1"/>
</dbReference>
<evidence type="ECO:0000313" key="12">
    <source>
        <dbReference type="EMBL" id="TGH22684.1"/>
    </source>
</evidence>
<evidence type="ECO:0000256" key="1">
    <source>
        <dbReference type="ARBA" id="ARBA00004651"/>
    </source>
</evidence>
<evidence type="ECO:0000256" key="2">
    <source>
        <dbReference type="ARBA" id="ARBA00007069"/>
    </source>
</evidence>
<protein>
    <recommendedName>
        <fullName evidence="10">Phosphate transport system permease protein</fullName>
    </recommendedName>
</protein>
<feature type="transmembrane region" description="Helical" evidence="9">
    <location>
        <begin position="147"/>
        <end position="165"/>
    </location>
</feature>
<dbReference type="Proteomes" id="UP000315454">
    <property type="component" value="Unassembled WGS sequence"/>
</dbReference>
<evidence type="ECO:0000256" key="8">
    <source>
        <dbReference type="ARBA" id="ARBA00023136"/>
    </source>
</evidence>
<dbReference type="NCBIfam" id="TIGR02138">
    <property type="entry name" value="phosphate_pstC"/>
    <property type="match status" value="1"/>
</dbReference>
<evidence type="ECO:0000313" key="13">
    <source>
        <dbReference type="Proteomes" id="UP000315454"/>
    </source>
</evidence>
<evidence type="ECO:0000256" key="3">
    <source>
        <dbReference type="ARBA" id="ARBA00022448"/>
    </source>
</evidence>
<feature type="transmembrane region" description="Helical" evidence="9">
    <location>
        <begin position="285"/>
        <end position="308"/>
    </location>
</feature>
<feature type="transmembrane region" description="Helical" evidence="9">
    <location>
        <begin position="171"/>
        <end position="189"/>
    </location>
</feature>
<dbReference type="GO" id="GO:0005315">
    <property type="term" value="F:phosphate transmembrane transporter activity"/>
    <property type="evidence" value="ECO:0007669"/>
    <property type="project" value="InterPro"/>
</dbReference>
<sequence length="316" mass="34148">MVGVVLALIFLTVLLQSLFQGNLSDIFDAEHGIWHGVHSAANEDTLGLLWGALPEFGLSFLSHTRWDPVRDIYGAFPSIYGTLLTSLMALAIAVPIGVGTAVFLTEDYLPEKIRTVIGFMVELLAAIPSVVLGLWAFFIMEPFLRQVLFLPAHHLLGWIPFFSAVPTGPNTASAVMILVVMVLPIITAISRDSLNQLPIELRQGAYAVGTTRWGTVMQILVPAAISGIVGGTMLALGRALGETMAVTMIIGNSTNFNVSWFSPGGTIASLLANQFGEAEGMQVSALYYAALVLIVMTFLVNVAAQWIVRRLSLRYE</sequence>
<dbReference type="Pfam" id="PF00528">
    <property type="entry name" value="BPD_transp_1"/>
    <property type="match status" value="1"/>
</dbReference>
<dbReference type="PANTHER" id="PTHR30425">
    <property type="entry name" value="PHOSPHATE TRANSPORT SYSTEM PERMEASE PROTEIN PST"/>
    <property type="match status" value="1"/>
</dbReference>
<feature type="transmembrane region" description="Helical" evidence="9">
    <location>
        <begin position="78"/>
        <end position="104"/>
    </location>
</feature>
<dbReference type="CDD" id="cd06261">
    <property type="entry name" value="TM_PBP2"/>
    <property type="match status" value="1"/>
</dbReference>
<dbReference type="PANTHER" id="PTHR30425:SF1">
    <property type="entry name" value="PHOSPHATE TRANSPORT SYSTEM PERMEASE PROTEIN PSTC"/>
    <property type="match status" value="1"/>
</dbReference>
<comment type="similarity">
    <text evidence="2 10">Belongs to the binding-protein-dependent transport system permease family. CysTW subfamily.</text>
</comment>
<reference evidence="12 13" key="1">
    <citation type="journal article" date="2019" name="mSystems">
        <title>Life at home and on the roam: Genomic adaptions reflect the dual lifestyle of an intracellular, facultative symbiont.</title>
        <authorList>
            <person name="Burgsdorf I."/>
        </authorList>
    </citation>
    <scope>NUCLEOTIDE SEQUENCE [LARGE SCALE GENOMIC DNA]</scope>
    <source>
        <strain evidence="12">277cI</strain>
    </source>
</reference>
<organism evidence="12 13">
    <name type="scientific">Aphanocapsa feldmannii 277cI</name>
    <dbReference type="NCBI Taxonomy" id="2507554"/>
    <lineage>
        <taxon>Bacteria</taxon>
        <taxon>Bacillati</taxon>
        <taxon>Cyanobacteriota</taxon>
        <taxon>Cyanophyceae</taxon>
        <taxon>Oscillatoriophycideae</taxon>
        <taxon>Chroococcales</taxon>
        <taxon>Microcystaceae</taxon>
        <taxon>Aphanocapsa</taxon>
    </lineage>
</organism>
<gene>
    <name evidence="12" type="primary">pstC</name>
    <name evidence="12" type="ORF">ERJ68_04585</name>
</gene>
<comment type="subcellular location">
    <subcellularLocation>
        <location evidence="1 9">Cell membrane</location>
        <topology evidence="1 9">Multi-pass membrane protein</topology>
    </subcellularLocation>
</comment>
<evidence type="ECO:0000256" key="6">
    <source>
        <dbReference type="ARBA" id="ARBA00022692"/>
    </source>
</evidence>
<keyword evidence="3 9" id="KW-0813">Transport</keyword>
<feature type="transmembrane region" description="Helical" evidence="9">
    <location>
        <begin position="219"/>
        <end position="240"/>
    </location>
</feature>
<dbReference type="EMBL" id="SRMN01000059">
    <property type="protein sequence ID" value="TGH22684.1"/>
    <property type="molecule type" value="Genomic_DNA"/>
</dbReference>
<dbReference type="InterPro" id="IPR011864">
    <property type="entry name" value="Phosphate_PstC"/>
</dbReference>
<dbReference type="InterPro" id="IPR051124">
    <property type="entry name" value="Phosphate_Transport_Permease"/>
</dbReference>
<feature type="transmembrane region" description="Helical" evidence="9">
    <location>
        <begin position="116"/>
        <end position="140"/>
    </location>
</feature>
<name>A0A524RTR0_9CHRO</name>
<evidence type="ECO:0000256" key="7">
    <source>
        <dbReference type="ARBA" id="ARBA00022989"/>
    </source>
</evidence>